<dbReference type="OrthoDB" id="10434395at2759"/>
<name>A0A816GKA5_9BILA</name>
<comment type="caution">
    <text evidence="1">The sequence shown here is derived from an EMBL/GenBank/DDBJ whole genome shotgun (WGS) entry which is preliminary data.</text>
</comment>
<proteinExistence type="predicted"/>
<dbReference type="Proteomes" id="UP000663834">
    <property type="component" value="Unassembled WGS sequence"/>
</dbReference>
<dbReference type="EMBL" id="CAJNOW010019916">
    <property type="protein sequence ID" value="CAF1676202.1"/>
    <property type="molecule type" value="Genomic_DNA"/>
</dbReference>
<gene>
    <name evidence="1" type="ORF">KQP761_LOCUS35437</name>
</gene>
<protein>
    <submittedName>
        <fullName evidence="1">Uncharacterized protein</fullName>
    </submittedName>
</protein>
<evidence type="ECO:0000313" key="1">
    <source>
        <dbReference type="EMBL" id="CAF1676202.1"/>
    </source>
</evidence>
<sequence>RSSIMDDKLISEMILKNIVTTSQMNIEMSAILTAEQMKLLTTYKEIYNYQSY</sequence>
<organism evidence="1 2">
    <name type="scientific">Rotaria magnacalcarata</name>
    <dbReference type="NCBI Taxonomy" id="392030"/>
    <lineage>
        <taxon>Eukaryota</taxon>
        <taxon>Metazoa</taxon>
        <taxon>Spiralia</taxon>
        <taxon>Gnathifera</taxon>
        <taxon>Rotifera</taxon>
        <taxon>Eurotatoria</taxon>
        <taxon>Bdelloidea</taxon>
        <taxon>Philodinida</taxon>
        <taxon>Philodinidae</taxon>
        <taxon>Rotaria</taxon>
    </lineage>
</organism>
<accession>A0A816GKA5</accession>
<feature type="non-terminal residue" evidence="1">
    <location>
        <position position="1"/>
    </location>
</feature>
<reference evidence="1" key="1">
    <citation type="submission" date="2021-02" db="EMBL/GenBank/DDBJ databases">
        <authorList>
            <person name="Nowell W R."/>
        </authorList>
    </citation>
    <scope>NUCLEOTIDE SEQUENCE</scope>
</reference>
<dbReference type="AlphaFoldDB" id="A0A816GKA5"/>
<evidence type="ECO:0000313" key="2">
    <source>
        <dbReference type="Proteomes" id="UP000663834"/>
    </source>
</evidence>